<dbReference type="Gene3D" id="1.20.1050.10">
    <property type="match status" value="1"/>
</dbReference>
<gene>
    <name evidence="3" type="ORF">JCM31447_15570</name>
</gene>
<dbReference type="Gene3D" id="3.40.30.10">
    <property type="entry name" value="Glutaredoxin"/>
    <property type="match status" value="1"/>
</dbReference>
<dbReference type="AlphaFoldDB" id="A0A4P2VM72"/>
<dbReference type="GO" id="GO:0016740">
    <property type="term" value="F:transferase activity"/>
    <property type="evidence" value="ECO:0007669"/>
    <property type="project" value="UniProtKB-KW"/>
</dbReference>
<dbReference type="SFLD" id="SFLDS00019">
    <property type="entry name" value="Glutathione_Transferase_(cytos"/>
    <property type="match status" value="1"/>
</dbReference>
<dbReference type="InterPro" id="IPR040079">
    <property type="entry name" value="Glutathione_S-Trfase"/>
</dbReference>
<sequence>MKLYYAKFASSLGAHVILEMLGIQYTASVVDLIKGENRTPDFLKLNALGNVPILLLDDGVILTENSAILQFLGDYKPELKLIPKAGTFERYKAIEWLGFITSELHKSINPIWLIDDYVSEDKARNELKNKFITLLKDKLKVAELRLDNKDYCLGSNFSVCDAYLLTILNSVRFLKIDISEFKNINYVYENIKNNIYVKNTLKIEGIVD</sequence>
<dbReference type="PROSITE" id="PS50405">
    <property type="entry name" value="GST_CTER"/>
    <property type="match status" value="1"/>
</dbReference>
<dbReference type="Pfam" id="PF13409">
    <property type="entry name" value="GST_N_2"/>
    <property type="match status" value="1"/>
</dbReference>
<dbReference type="InterPro" id="IPR004045">
    <property type="entry name" value="Glutathione_S-Trfase_N"/>
</dbReference>
<dbReference type="SFLD" id="SFLDG00358">
    <property type="entry name" value="Main_(cytGST)"/>
    <property type="match status" value="1"/>
</dbReference>
<evidence type="ECO:0000259" key="1">
    <source>
        <dbReference type="PROSITE" id="PS50404"/>
    </source>
</evidence>
<feature type="domain" description="GST N-terminal" evidence="1">
    <location>
        <begin position="1"/>
        <end position="80"/>
    </location>
</feature>
<evidence type="ECO:0000313" key="4">
    <source>
        <dbReference type="Proteomes" id="UP000291236"/>
    </source>
</evidence>
<evidence type="ECO:0000313" key="3">
    <source>
        <dbReference type="EMBL" id="BBH53114.1"/>
    </source>
</evidence>
<dbReference type="InterPro" id="IPR036249">
    <property type="entry name" value="Thioredoxin-like_sf"/>
</dbReference>
<feature type="domain" description="GST C-terminal" evidence="2">
    <location>
        <begin position="86"/>
        <end position="208"/>
    </location>
</feature>
<dbReference type="PANTHER" id="PTHR44051">
    <property type="entry name" value="GLUTATHIONE S-TRANSFERASE-RELATED"/>
    <property type="match status" value="1"/>
</dbReference>
<dbReference type="PANTHER" id="PTHR44051:SF8">
    <property type="entry name" value="GLUTATHIONE S-TRANSFERASE GSTA"/>
    <property type="match status" value="1"/>
</dbReference>
<dbReference type="SFLD" id="SFLDG01150">
    <property type="entry name" value="Main.1:_Beta-like"/>
    <property type="match status" value="1"/>
</dbReference>
<dbReference type="PROSITE" id="PS50404">
    <property type="entry name" value="GST_NTER"/>
    <property type="match status" value="1"/>
</dbReference>
<keyword evidence="3" id="KW-0808">Transferase</keyword>
<keyword evidence="4" id="KW-1185">Reference proteome</keyword>
<reference evidence="3 4" key="1">
    <citation type="submission" date="2018-12" db="EMBL/GenBank/DDBJ databases">
        <title>Rubrispira sanarue gen. nov., sp., nov., a member of the order Silvanigrellales, isolated from a brackish lake in Hamamatsu Japan.</title>
        <authorList>
            <person name="Maejima Y."/>
            <person name="Iino T."/>
            <person name="Muraguchi Y."/>
            <person name="Fukuda K."/>
            <person name="Nojiri H."/>
            <person name="Ohkuma M."/>
            <person name="Moriuchi R."/>
            <person name="Dohra H."/>
            <person name="Kimbara K."/>
            <person name="Shintani M."/>
        </authorList>
    </citation>
    <scope>NUCLEOTIDE SEQUENCE [LARGE SCALE GENOMIC DNA]</scope>
    <source>
        <strain evidence="3 4">RF1110005</strain>
    </source>
</reference>
<dbReference type="EMBL" id="AP019368">
    <property type="protein sequence ID" value="BBH53114.1"/>
    <property type="molecule type" value="Genomic_DNA"/>
</dbReference>
<dbReference type="InterPro" id="IPR004046">
    <property type="entry name" value="GST_C"/>
</dbReference>
<dbReference type="OrthoDB" id="5291630at2"/>
<protein>
    <submittedName>
        <fullName evidence="3">Glutathione transferase GstA</fullName>
    </submittedName>
</protein>
<name>A0A4P2VM72_FLUSA</name>
<dbReference type="InterPro" id="IPR010987">
    <property type="entry name" value="Glutathione-S-Trfase_C-like"/>
</dbReference>
<dbReference type="Pfam" id="PF00043">
    <property type="entry name" value="GST_C"/>
    <property type="match status" value="1"/>
</dbReference>
<dbReference type="RefSeq" id="WP_130608315.1">
    <property type="nucleotide sequence ID" value="NZ_AP019368.1"/>
</dbReference>
<organism evidence="3 4">
    <name type="scientific">Fluviispira sanaruensis</name>
    <dbReference type="NCBI Taxonomy" id="2493639"/>
    <lineage>
        <taxon>Bacteria</taxon>
        <taxon>Pseudomonadati</taxon>
        <taxon>Bdellovibrionota</taxon>
        <taxon>Oligoflexia</taxon>
        <taxon>Silvanigrellales</taxon>
        <taxon>Silvanigrellaceae</taxon>
        <taxon>Fluviispira</taxon>
    </lineage>
</organism>
<dbReference type="SUPFAM" id="SSF47616">
    <property type="entry name" value="GST C-terminal domain-like"/>
    <property type="match status" value="1"/>
</dbReference>
<dbReference type="InterPro" id="IPR036282">
    <property type="entry name" value="Glutathione-S-Trfase_C_sf"/>
</dbReference>
<accession>A0A4P2VM72</accession>
<proteinExistence type="predicted"/>
<dbReference type="KEGG" id="sbf:JCM31447_15570"/>
<dbReference type="Proteomes" id="UP000291236">
    <property type="component" value="Chromosome"/>
</dbReference>
<dbReference type="CDD" id="cd03057">
    <property type="entry name" value="GST_N_Beta"/>
    <property type="match status" value="1"/>
</dbReference>
<dbReference type="SUPFAM" id="SSF52833">
    <property type="entry name" value="Thioredoxin-like"/>
    <property type="match status" value="1"/>
</dbReference>
<evidence type="ECO:0000259" key="2">
    <source>
        <dbReference type="PROSITE" id="PS50405"/>
    </source>
</evidence>